<dbReference type="Gene3D" id="2.40.420.20">
    <property type="match status" value="1"/>
</dbReference>
<evidence type="ECO:0000313" key="5">
    <source>
        <dbReference type="Proteomes" id="UP000251889"/>
    </source>
</evidence>
<dbReference type="OrthoDB" id="869610at2"/>
<organism evidence="4 5">
    <name type="scientific">Pseudochryseolinea flava</name>
    <dbReference type="NCBI Taxonomy" id="2059302"/>
    <lineage>
        <taxon>Bacteria</taxon>
        <taxon>Pseudomonadati</taxon>
        <taxon>Bacteroidota</taxon>
        <taxon>Cytophagia</taxon>
        <taxon>Cytophagales</taxon>
        <taxon>Fulvivirgaceae</taxon>
        <taxon>Pseudochryseolinea</taxon>
    </lineage>
</organism>
<dbReference type="Gene3D" id="2.40.50.100">
    <property type="match status" value="1"/>
</dbReference>
<proteinExistence type="predicted"/>
<evidence type="ECO:0000313" key="4">
    <source>
        <dbReference type="EMBL" id="RAV97744.1"/>
    </source>
</evidence>
<dbReference type="Proteomes" id="UP000251889">
    <property type="component" value="Unassembled WGS sequence"/>
</dbReference>
<keyword evidence="5" id="KW-1185">Reference proteome</keyword>
<dbReference type="InterPro" id="IPR058625">
    <property type="entry name" value="MdtA-like_BSH"/>
</dbReference>
<evidence type="ECO:0000256" key="1">
    <source>
        <dbReference type="SAM" id="Coils"/>
    </source>
</evidence>
<protein>
    <submittedName>
        <fullName evidence="4">Efflux RND transporter periplasmic adaptor subunit</fullName>
    </submittedName>
</protein>
<dbReference type="InterPro" id="IPR058636">
    <property type="entry name" value="Beta-barrel_YknX"/>
</dbReference>
<comment type="caution">
    <text evidence="4">The sequence shown here is derived from an EMBL/GenBank/DDBJ whole genome shotgun (WGS) entry which is preliminary data.</text>
</comment>
<accession>A0A364XVK2</accession>
<sequence>MNRVLVTIVLIASISCGNREEVVTPKTKPLIEAVYASGIVSSQDEYEIFSQVDGYLREKLVADGDDVKTGDVLFIIDSDQQSARFKIAQDNYNLARKNAAADSPLLTELSAAVASVKSKLQFDSVNFVRYSNLWKENATTKVDYERFKLQYENAKNEFLLQQSRLKKVKDQVTTELQNMQAQLQIAADESGRYIVKSDVDGTLFHTTKDKGELVRRGELIAIAGDNNSFYLKLNVDELDIQRVKVGQQVKTKIDAYPDKVFTATVKKVYPMVNQLQQSIRVDAVLNEKLPAGFSGLAVEANIIVREKNSALVIPNTALLPGDSVWMEIDGEKKKVKVTTGIKTLDEVEILK</sequence>
<dbReference type="GO" id="GO:0015562">
    <property type="term" value="F:efflux transmembrane transporter activity"/>
    <property type="evidence" value="ECO:0007669"/>
    <property type="project" value="TreeGrafter"/>
</dbReference>
<dbReference type="RefSeq" id="WP_112750071.1">
    <property type="nucleotide sequence ID" value="NZ_QMFY01000028.1"/>
</dbReference>
<dbReference type="Gene3D" id="1.10.287.470">
    <property type="entry name" value="Helix hairpin bin"/>
    <property type="match status" value="1"/>
</dbReference>
<dbReference type="GO" id="GO:1990281">
    <property type="term" value="C:efflux pump complex"/>
    <property type="evidence" value="ECO:0007669"/>
    <property type="project" value="TreeGrafter"/>
</dbReference>
<dbReference type="SUPFAM" id="SSF111369">
    <property type="entry name" value="HlyD-like secretion proteins"/>
    <property type="match status" value="1"/>
</dbReference>
<dbReference type="EMBL" id="QMFY01000028">
    <property type="protein sequence ID" value="RAV97744.1"/>
    <property type="molecule type" value="Genomic_DNA"/>
</dbReference>
<name>A0A364XVK2_9BACT</name>
<dbReference type="Pfam" id="PF25990">
    <property type="entry name" value="Beta-barrel_YknX"/>
    <property type="match status" value="1"/>
</dbReference>
<feature type="coiled-coil region" evidence="1">
    <location>
        <begin position="137"/>
        <end position="189"/>
    </location>
</feature>
<feature type="domain" description="Multidrug resistance protein MdtA-like barrel-sandwich hybrid" evidence="2">
    <location>
        <begin position="47"/>
        <end position="218"/>
    </location>
</feature>
<dbReference type="PROSITE" id="PS51257">
    <property type="entry name" value="PROKAR_LIPOPROTEIN"/>
    <property type="match status" value="1"/>
</dbReference>
<feature type="domain" description="YknX-like beta-barrel" evidence="3">
    <location>
        <begin position="232"/>
        <end position="275"/>
    </location>
</feature>
<evidence type="ECO:0000259" key="2">
    <source>
        <dbReference type="Pfam" id="PF25917"/>
    </source>
</evidence>
<gene>
    <name evidence="4" type="ORF">DQQ10_26985</name>
</gene>
<dbReference type="PANTHER" id="PTHR30469:SF15">
    <property type="entry name" value="HLYD FAMILY OF SECRETION PROTEINS"/>
    <property type="match status" value="1"/>
</dbReference>
<dbReference type="PANTHER" id="PTHR30469">
    <property type="entry name" value="MULTIDRUG RESISTANCE PROTEIN MDTA"/>
    <property type="match status" value="1"/>
</dbReference>
<dbReference type="Pfam" id="PF25917">
    <property type="entry name" value="BSH_RND"/>
    <property type="match status" value="1"/>
</dbReference>
<keyword evidence="1" id="KW-0175">Coiled coil</keyword>
<dbReference type="Gene3D" id="2.40.30.170">
    <property type="match status" value="1"/>
</dbReference>
<reference evidence="4 5" key="1">
    <citation type="submission" date="2018-06" db="EMBL/GenBank/DDBJ databases">
        <title>Chryseolinea flavus sp. nov., a member of the phylum Bacteroidetes isolated from soil.</title>
        <authorList>
            <person name="Li Y."/>
            <person name="Wang J."/>
        </authorList>
    </citation>
    <scope>NUCLEOTIDE SEQUENCE [LARGE SCALE GENOMIC DNA]</scope>
    <source>
        <strain evidence="4 5">SDU1-6</strain>
    </source>
</reference>
<evidence type="ECO:0000259" key="3">
    <source>
        <dbReference type="Pfam" id="PF25990"/>
    </source>
</evidence>
<dbReference type="AlphaFoldDB" id="A0A364XVK2"/>